<comment type="subcellular location">
    <subcellularLocation>
        <location evidence="1">Secreted</location>
        <location evidence="1">Cell wall</location>
        <topology evidence="1">Peptidoglycan-anchor</topology>
    </subcellularLocation>
</comment>
<feature type="chain" id="PRO_5040730318" evidence="6">
    <location>
        <begin position="27"/>
        <end position="288"/>
    </location>
</feature>
<dbReference type="PANTHER" id="PTHR37824:SF1">
    <property type="entry name" value="IRON-REGULATED SURFACE DETERMINANT PROTEIN C"/>
    <property type="match status" value="1"/>
</dbReference>
<dbReference type="InterPro" id="IPR012854">
    <property type="entry name" value="Cu_amine_oxidase-like_N"/>
</dbReference>
<dbReference type="Pfam" id="PF05031">
    <property type="entry name" value="NEAT"/>
    <property type="match status" value="1"/>
</dbReference>
<evidence type="ECO:0000256" key="1">
    <source>
        <dbReference type="ARBA" id="ARBA00004168"/>
    </source>
</evidence>
<dbReference type="Pfam" id="PF07833">
    <property type="entry name" value="Cu_amine_oxidN1"/>
    <property type="match status" value="1"/>
</dbReference>
<evidence type="ECO:0000313" key="9">
    <source>
        <dbReference type="Proteomes" id="UP001139179"/>
    </source>
</evidence>
<gene>
    <name evidence="8" type="ORF">M3202_08110</name>
</gene>
<keyword evidence="2" id="KW-0134">Cell wall</keyword>
<protein>
    <submittedName>
        <fullName evidence="8">Stalk domain-containing protein</fullName>
    </submittedName>
</protein>
<evidence type="ECO:0000256" key="2">
    <source>
        <dbReference type="ARBA" id="ARBA00022512"/>
    </source>
</evidence>
<keyword evidence="5" id="KW-0572">Peptidoglycan-anchor</keyword>
<feature type="domain" description="NEAT" evidence="7">
    <location>
        <begin position="30"/>
        <end position="153"/>
    </location>
</feature>
<keyword evidence="4 6" id="KW-0732">Signal</keyword>
<evidence type="ECO:0000313" key="8">
    <source>
        <dbReference type="EMBL" id="MCM3714049.1"/>
    </source>
</evidence>
<evidence type="ECO:0000259" key="7">
    <source>
        <dbReference type="PROSITE" id="PS50978"/>
    </source>
</evidence>
<dbReference type="CDD" id="cd06920">
    <property type="entry name" value="NEAT"/>
    <property type="match status" value="1"/>
</dbReference>
<dbReference type="SUPFAM" id="SSF158911">
    <property type="entry name" value="NEAT domain-like"/>
    <property type="match status" value="1"/>
</dbReference>
<reference evidence="8" key="1">
    <citation type="submission" date="2022-05" db="EMBL/GenBank/DDBJ databases">
        <title>Comparative Genomics of Spacecraft Associated Microbes.</title>
        <authorList>
            <person name="Tran M.T."/>
            <person name="Wright A."/>
            <person name="Seuylemezian A."/>
            <person name="Eisen J."/>
            <person name="Coil D."/>
        </authorList>
    </citation>
    <scope>NUCLEOTIDE SEQUENCE</scope>
    <source>
        <strain evidence="8">214.1.1</strain>
    </source>
</reference>
<evidence type="ECO:0000256" key="3">
    <source>
        <dbReference type="ARBA" id="ARBA00022525"/>
    </source>
</evidence>
<dbReference type="Proteomes" id="UP001139179">
    <property type="component" value="Unassembled WGS sequence"/>
</dbReference>
<dbReference type="SUPFAM" id="SSF55383">
    <property type="entry name" value="Copper amine oxidase, domain N"/>
    <property type="match status" value="1"/>
</dbReference>
<proteinExistence type="predicted"/>
<comment type="caution">
    <text evidence="8">The sequence shown here is derived from an EMBL/GenBank/DDBJ whole genome shotgun (WGS) entry which is preliminary data.</text>
</comment>
<dbReference type="InterPro" id="IPR037250">
    <property type="entry name" value="NEAT_dom_sf"/>
</dbReference>
<evidence type="ECO:0000256" key="6">
    <source>
        <dbReference type="SAM" id="SignalP"/>
    </source>
</evidence>
<dbReference type="EMBL" id="JAMBOL010000005">
    <property type="protein sequence ID" value="MCM3714049.1"/>
    <property type="molecule type" value="Genomic_DNA"/>
</dbReference>
<dbReference type="InterPro" id="IPR036582">
    <property type="entry name" value="Mao_N_sf"/>
</dbReference>
<name>A0A9X2IMM7_9BACI</name>
<dbReference type="Gene3D" id="3.30.457.10">
    <property type="entry name" value="Copper amine oxidase-like, N-terminal domain"/>
    <property type="match status" value="1"/>
</dbReference>
<dbReference type="Gene3D" id="2.60.40.1850">
    <property type="match status" value="1"/>
</dbReference>
<organism evidence="8 9">
    <name type="scientific">Halalkalibacter oceani</name>
    <dbReference type="NCBI Taxonomy" id="1653776"/>
    <lineage>
        <taxon>Bacteria</taxon>
        <taxon>Bacillati</taxon>
        <taxon>Bacillota</taxon>
        <taxon>Bacilli</taxon>
        <taxon>Bacillales</taxon>
        <taxon>Bacillaceae</taxon>
        <taxon>Halalkalibacter</taxon>
    </lineage>
</organism>
<accession>A0A9X2IMM7</accession>
<keyword evidence="3" id="KW-0964">Secreted</keyword>
<dbReference type="InterPro" id="IPR050436">
    <property type="entry name" value="IsdA"/>
</dbReference>
<evidence type="ECO:0000256" key="5">
    <source>
        <dbReference type="ARBA" id="ARBA00023088"/>
    </source>
</evidence>
<dbReference type="PANTHER" id="PTHR37824">
    <property type="entry name" value="IRON-REGULATED SURFACE DETERMINANT PROTEIN C"/>
    <property type="match status" value="1"/>
</dbReference>
<feature type="signal peptide" evidence="6">
    <location>
        <begin position="1"/>
        <end position="26"/>
    </location>
</feature>
<dbReference type="SMART" id="SM00725">
    <property type="entry name" value="NEAT"/>
    <property type="match status" value="1"/>
</dbReference>
<dbReference type="RefSeq" id="WP_251222848.1">
    <property type="nucleotide sequence ID" value="NZ_JAMBOL010000005.1"/>
</dbReference>
<evidence type="ECO:0000256" key="4">
    <source>
        <dbReference type="ARBA" id="ARBA00022729"/>
    </source>
</evidence>
<dbReference type="InterPro" id="IPR006635">
    <property type="entry name" value="NEAT_dom"/>
</dbReference>
<keyword evidence="9" id="KW-1185">Reference proteome</keyword>
<sequence length="288" mass="31490">MNKRLSAMIVTVFSLFVLSLSVSAQAVSELEEGTYSIDFLVVKAGENEQSMMNDYVEKPGTLTVRDGKAYVSFTLTDSKSITGFKVNQNGVLTDANVISQNEAANTRSVEFEVTSFAAPIEAWVSVYMNLPGFLYDADYDIRIQLDETSIRPATPSSPPPSAQPNGDVIVLHINSKAVTSNGAQHQLLAAPYVKSNRTLVPLRFISEHLGADVKWNGSERSVTVTVDGKTLVLHEGSQVIQVNGARHTIEAAPEIKQGTTFVPLRFISEQLGATVEWNQTQQRVTIRN</sequence>
<dbReference type="PROSITE" id="PS50978">
    <property type="entry name" value="NEAT"/>
    <property type="match status" value="1"/>
</dbReference>
<dbReference type="AlphaFoldDB" id="A0A9X2IMM7"/>